<gene>
    <name evidence="2" type="ORF">OTU49_002019</name>
</gene>
<protein>
    <submittedName>
        <fullName evidence="2">Uncharacterized protein</fullName>
    </submittedName>
</protein>
<feature type="region of interest" description="Disordered" evidence="1">
    <location>
        <begin position="235"/>
        <end position="288"/>
    </location>
</feature>
<feature type="compositionally biased region" description="Basic and acidic residues" evidence="1">
    <location>
        <begin position="235"/>
        <end position="273"/>
    </location>
</feature>
<sequence length="288" mass="32349">MGEIAITGEVSPDYTPQLETHEGEISSNYTPQLESREDGMSQDDTSSMNDHESGNSLKCALKRKSSKKCHISPKCDSLEPRNLRICCTESEGDNIFPPISKCRKNSLPVFKRSLSEACWSESRRRVNSTSSTSSDSVIFTPEFLHPSLDHQVSLSLAVGSLSPLQPSSLEPQRAHSLHVLDEWKSRTLRKTLEDAPQDLSRHRRPQHPLDYPAELHLNLRSRAEGTVQGMMEIVELRERETKENQQGRSDKRERGRGEKNSATKGIKREHDESLGADCLTEDEGDTTP</sequence>
<feature type="compositionally biased region" description="Acidic residues" evidence="1">
    <location>
        <begin position="279"/>
        <end position="288"/>
    </location>
</feature>
<feature type="region of interest" description="Disordered" evidence="1">
    <location>
        <begin position="1"/>
        <end position="55"/>
    </location>
</feature>
<feature type="non-terminal residue" evidence="2">
    <location>
        <position position="288"/>
    </location>
</feature>
<dbReference type="EMBL" id="JARKIK010000003">
    <property type="protein sequence ID" value="KAK8753017.1"/>
    <property type="molecule type" value="Genomic_DNA"/>
</dbReference>
<evidence type="ECO:0000313" key="2">
    <source>
        <dbReference type="EMBL" id="KAK8753017.1"/>
    </source>
</evidence>
<dbReference type="AlphaFoldDB" id="A0AAW0Y8T5"/>
<dbReference type="Proteomes" id="UP001445076">
    <property type="component" value="Unassembled WGS sequence"/>
</dbReference>
<accession>A0AAW0Y8T5</accession>
<keyword evidence="3" id="KW-1185">Reference proteome</keyword>
<evidence type="ECO:0000256" key="1">
    <source>
        <dbReference type="SAM" id="MobiDB-lite"/>
    </source>
</evidence>
<organism evidence="2 3">
    <name type="scientific">Cherax quadricarinatus</name>
    <name type="common">Australian red claw crayfish</name>
    <dbReference type="NCBI Taxonomy" id="27406"/>
    <lineage>
        <taxon>Eukaryota</taxon>
        <taxon>Metazoa</taxon>
        <taxon>Ecdysozoa</taxon>
        <taxon>Arthropoda</taxon>
        <taxon>Crustacea</taxon>
        <taxon>Multicrustacea</taxon>
        <taxon>Malacostraca</taxon>
        <taxon>Eumalacostraca</taxon>
        <taxon>Eucarida</taxon>
        <taxon>Decapoda</taxon>
        <taxon>Pleocyemata</taxon>
        <taxon>Astacidea</taxon>
        <taxon>Parastacoidea</taxon>
        <taxon>Parastacidae</taxon>
        <taxon>Cherax</taxon>
    </lineage>
</organism>
<proteinExistence type="predicted"/>
<evidence type="ECO:0000313" key="3">
    <source>
        <dbReference type="Proteomes" id="UP001445076"/>
    </source>
</evidence>
<comment type="caution">
    <text evidence="2">The sequence shown here is derived from an EMBL/GenBank/DDBJ whole genome shotgun (WGS) entry which is preliminary data.</text>
</comment>
<reference evidence="2 3" key="1">
    <citation type="journal article" date="2024" name="BMC Genomics">
        <title>Genome assembly of redclaw crayfish (Cherax quadricarinatus) provides insights into its immune adaptation and hypoxia tolerance.</title>
        <authorList>
            <person name="Liu Z."/>
            <person name="Zheng J."/>
            <person name="Li H."/>
            <person name="Fang K."/>
            <person name="Wang S."/>
            <person name="He J."/>
            <person name="Zhou D."/>
            <person name="Weng S."/>
            <person name="Chi M."/>
            <person name="Gu Z."/>
            <person name="He J."/>
            <person name="Li F."/>
            <person name="Wang M."/>
        </authorList>
    </citation>
    <scope>NUCLEOTIDE SEQUENCE [LARGE SCALE GENOMIC DNA]</scope>
    <source>
        <strain evidence="2">ZL_2023a</strain>
    </source>
</reference>
<name>A0AAW0Y8T5_CHEQU</name>